<sequence length="211" mass="23432">MLVGGLLQHFLGIKLAIFVGSVCVSLSTLLGYWTISNYYVLCATYGLVFGIGVGIAYSSPMTAAMKWLPNHRGLANGLIVFGFGFGSLIFNFVQTFYINPDNVNPIPESSGASSDYYFPAEVAARTPNVFLLLGTCYFVMQLVGMLLITEPNEEEQKQLAEEMHQPLLPKTDVDSGLDVRTSVQKFKFWQIWLTMLCVSMTNVFISSFYKV</sequence>
<evidence type="ECO:0008006" key="9">
    <source>
        <dbReference type="Google" id="ProtNLM"/>
    </source>
</evidence>
<dbReference type="Pfam" id="PF07690">
    <property type="entry name" value="MFS_1"/>
    <property type="match status" value="1"/>
</dbReference>
<dbReference type="Gene3D" id="1.20.1250.20">
    <property type="entry name" value="MFS general substrate transporter like domains"/>
    <property type="match status" value="1"/>
</dbReference>
<keyword evidence="4 6" id="KW-1133">Transmembrane helix</keyword>
<dbReference type="GO" id="GO:0022857">
    <property type="term" value="F:transmembrane transporter activity"/>
    <property type="evidence" value="ECO:0007669"/>
    <property type="project" value="InterPro"/>
</dbReference>
<feature type="transmembrane region" description="Helical" evidence="6">
    <location>
        <begin position="78"/>
        <end position="98"/>
    </location>
</feature>
<dbReference type="InParanoid" id="D8M7N5"/>
<evidence type="ECO:0000256" key="4">
    <source>
        <dbReference type="ARBA" id="ARBA00022989"/>
    </source>
</evidence>
<evidence type="ECO:0000256" key="5">
    <source>
        <dbReference type="ARBA" id="ARBA00023136"/>
    </source>
</evidence>
<accession>D8M7N5</accession>
<feature type="transmembrane region" description="Helical" evidence="6">
    <location>
        <begin position="12"/>
        <end position="32"/>
    </location>
</feature>
<evidence type="ECO:0000313" key="8">
    <source>
        <dbReference type="Proteomes" id="UP000008312"/>
    </source>
</evidence>
<dbReference type="RefSeq" id="XP_012898122.1">
    <property type="nucleotide sequence ID" value="XM_013042668.1"/>
</dbReference>
<dbReference type="PANTHER" id="PTHR43385:SF1">
    <property type="entry name" value="RIBOFLAVIN TRANSPORTER RIBJ"/>
    <property type="match status" value="1"/>
</dbReference>
<name>D8M7N5_BLAHO</name>
<dbReference type="InterPro" id="IPR036259">
    <property type="entry name" value="MFS_trans_sf"/>
</dbReference>
<evidence type="ECO:0000256" key="3">
    <source>
        <dbReference type="ARBA" id="ARBA00022692"/>
    </source>
</evidence>
<evidence type="ECO:0000256" key="1">
    <source>
        <dbReference type="ARBA" id="ARBA00004141"/>
    </source>
</evidence>
<dbReference type="EMBL" id="FN668672">
    <property type="protein sequence ID" value="CBK24074.2"/>
    <property type="molecule type" value="Genomic_DNA"/>
</dbReference>
<dbReference type="GO" id="GO:0016020">
    <property type="term" value="C:membrane"/>
    <property type="evidence" value="ECO:0007669"/>
    <property type="project" value="UniProtKB-SubCell"/>
</dbReference>
<organism evidence="7">
    <name type="scientific">Blastocystis hominis</name>
    <dbReference type="NCBI Taxonomy" id="12968"/>
    <lineage>
        <taxon>Eukaryota</taxon>
        <taxon>Sar</taxon>
        <taxon>Stramenopiles</taxon>
        <taxon>Bigyra</taxon>
        <taxon>Opalozoa</taxon>
        <taxon>Opalinata</taxon>
        <taxon>Blastocystidae</taxon>
        <taxon>Blastocystis</taxon>
    </lineage>
</organism>
<keyword evidence="2" id="KW-0813">Transport</keyword>
<reference evidence="7" key="1">
    <citation type="submission" date="2010-02" db="EMBL/GenBank/DDBJ databases">
        <title>Sequencing and annotation of the Blastocystis hominis genome.</title>
        <authorList>
            <person name="Wincker P."/>
        </authorList>
    </citation>
    <scope>NUCLEOTIDE SEQUENCE</scope>
    <source>
        <strain evidence="7">Singapore isolate B</strain>
    </source>
</reference>
<dbReference type="AlphaFoldDB" id="D8M7N5"/>
<dbReference type="GeneID" id="24920918"/>
<dbReference type="PANTHER" id="PTHR43385">
    <property type="entry name" value="RIBOFLAVIN TRANSPORTER RIBJ"/>
    <property type="match status" value="1"/>
</dbReference>
<dbReference type="InterPro" id="IPR011701">
    <property type="entry name" value="MFS"/>
</dbReference>
<evidence type="ECO:0000313" key="7">
    <source>
        <dbReference type="EMBL" id="CBK24074.2"/>
    </source>
</evidence>
<keyword evidence="8" id="KW-1185">Reference proteome</keyword>
<dbReference type="Proteomes" id="UP000008312">
    <property type="component" value="Unassembled WGS sequence"/>
</dbReference>
<protein>
    <recommendedName>
        <fullName evidence="9">Major facilitator superfamily (MFS) profile domain-containing protein</fullName>
    </recommendedName>
</protein>
<evidence type="ECO:0000256" key="2">
    <source>
        <dbReference type="ARBA" id="ARBA00022448"/>
    </source>
</evidence>
<dbReference type="InterPro" id="IPR052983">
    <property type="entry name" value="MFS_Riboflavin_Transporter"/>
</dbReference>
<comment type="subcellular location">
    <subcellularLocation>
        <location evidence="1">Membrane</location>
        <topology evidence="1">Multi-pass membrane protein</topology>
    </subcellularLocation>
</comment>
<gene>
    <name evidence="7" type="ORF">GSBLH_T00003856001</name>
</gene>
<evidence type="ECO:0000256" key="6">
    <source>
        <dbReference type="SAM" id="Phobius"/>
    </source>
</evidence>
<dbReference type="SUPFAM" id="SSF103473">
    <property type="entry name" value="MFS general substrate transporter"/>
    <property type="match status" value="1"/>
</dbReference>
<keyword evidence="5 6" id="KW-0472">Membrane</keyword>
<feature type="transmembrane region" description="Helical" evidence="6">
    <location>
        <begin position="189"/>
        <end position="209"/>
    </location>
</feature>
<feature type="transmembrane region" description="Helical" evidence="6">
    <location>
        <begin position="129"/>
        <end position="148"/>
    </location>
</feature>
<keyword evidence="3 6" id="KW-0812">Transmembrane</keyword>
<proteinExistence type="predicted"/>
<feature type="transmembrane region" description="Helical" evidence="6">
    <location>
        <begin position="38"/>
        <end position="57"/>
    </location>
</feature>
<dbReference type="OrthoDB" id="410267at2759"/>